<feature type="domain" description="Methyltransferase FkbM" evidence="1">
    <location>
        <begin position="28"/>
        <end position="152"/>
    </location>
</feature>
<dbReference type="Pfam" id="PF05050">
    <property type="entry name" value="Methyltransf_21"/>
    <property type="match status" value="1"/>
</dbReference>
<evidence type="ECO:0000259" key="1">
    <source>
        <dbReference type="Pfam" id="PF05050"/>
    </source>
</evidence>
<dbReference type="GO" id="GO:0008168">
    <property type="term" value="F:methyltransferase activity"/>
    <property type="evidence" value="ECO:0007669"/>
    <property type="project" value="UniProtKB-KW"/>
</dbReference>
<dbReference type="Gene3D" id="3.40.50.150">
    <property type="entry name" value="Vaccinia Virus protein VP39"/>
    <property type="match status" value="1"/>
</dbReference>
<sequence length="225" mass="26057">MNIRLPLKYYRKKRFYKKLIKKNSLCFDIGANVGFKSKIFLSLGARVVAFEPQSQCHATLSQIKNPQFTLVKKALGSTNKKSILHVANHIEIATLSSKFIEHFTSENIFWNDTEYIETETIDKQIELFGIPDFCKIDTEGFEFEILKNLTYAIPLLEFEFTDGFLNETLKCIKKLSTLGNYEYNFILNENNYFELSKWENKNSIGSIINSLPTNRLHGNIFAKLV</sequence>
<dbReference type="InterPro" id="IPR052514">
    <property type="entry name" value="SAM-dependent_MTase"/>
</dbReference>
<dbReference type="NCBIfam" id="TIGR01444">
    <property type="entry name" value="fkbM_fam"/>
    <property type="match status" value="1"/>
</dbReference>
<evidence type="ECO:0000313" key="2">
    <source>
        <dbReference type="EMBL" id="MDU8886440.1"/>
    </source>
</evidence>
<name>A0ABU3U8M6_9FLAO</name>
<gene>
    <name evidence="2" type="ORF">RXV94_09735</name>
</gene>
<dbReference type="PANTHER" id="PTHR34203">
    <property type="entry name" value="METHYLTRANSFERASE, FKBM FAMILY PROTEIN"/>
    <property type="match status" value="1"/>
</dbReference>
<accession>A0ABU3U8M6</accession>
<keyword evidence="2" id="KW-0808">Transferase</keyword>
<keyword evidence="2" id="KW-0489">Methyltransferase</keyword>
<evidence type="ECO:0000313" key="3">
    <source>
        <dbReference type="Proteomes" id="UP001268651"/>
    </source>
</evidence>
<reference evidence="2 3" key="1">
    <citation type="submission" date="2023-10" db="EMBL/GenBank/DDBJ databases">
        <title>Marimonas sp. nov. isolated from tidal mud flat.</title>
        <authorList>
            <person name="Jaincy N.J."/>
            <person name="Srinivasan S."/>
            <person name="Lee S.-S."/>
        </authorList>
    </citation>
    <scope>NUCLEOTIDE SEQUENCE [LARGE SCALE GENOMIC DNA]</scope>
    <source>
        <strain evidence="2 3">MJ-SS3</strain>
    </source>
</reference>
<organism evidence="2 3">
    <name type="scientific">Gilvirhabdus luticola</name>
    <dbReference type="NCBI Taxonomy" id="3079858"/>
    <lineage>
        <taxon>Bacteria</taxon>
        <taxon>Pseudomonadati</taxon>
        <taxon>Bacteroidota</taxon>
        <taxon>Flavobacteriia</taxon>
        <taxon>Flavobacteriales</taxon>
        <taxon>Flavobacteriaceae</taxon>
        <taxon>Gilvirhabdus</taxon>
    </lineage>
</organism>
<dbReference type="SUPFAM" id="SSF53335">
    <property type="entry name" value="S-adenosyl-L-methionine-dependent methyltransferases"/>
    <property type="match status" value="1"/>
</dbReference>
<keyword evidence="3" id="KW-1185">Reference proteome</keyword>
<dbReference type="RefSeq" id="WP_316662483.1">
    <property type="nucleotide sequence ID" value="NZ_JAWHTF010000005.1"/>
</dbReference>
<dbReference type="PANTHER" id="PTHR34203:SF15">
    <property type="entry name" value="SLL1173 PROTEIN"/>
    <property type="match status" value="1"/>
</dbReference>
<protein>
    <submittedName>
        <fullName evidence="2">FkbM family methyltransferase</fullName>
    </submittedName>
</protein>
<dbReference type="EMBL" id="JAWHTF010000005">
    <property type="protein sequence ID" value="MDU8886440.1"/>
    <property type="molecule type" value="Genomic_DNA"/>
</dbReference>
<proteinExistence type="predicted"/>
<comment type="caution">
    <text evidence="2">The sequence shown here is derived from an EMBL/GenBank/DDBJ whole genome shotgun (WGS) entry which is preliminary data.</text>
</comment>
<dbReference type="InterPro" id="IPR029063">
    <property type="entry name" value="SAM-dependent_MTases_sf"/>
</dbReference>
<dbReference type="Proteomes" id="UP001268651">
    <property type="component" value="Unassembled WGS sequence"/>
</dbReference>
<dbReference type="InterPro" id="IPR006342">
    <property type="entry name" value="FkbM_mtfrase"/>
</dbReference>
<dbReference type="GO" id="GO:0032259">
    <property type="term" value="P:methylation"/>
    <property type="evidence" value="ECO:0007669"/>
    <property type="project" value="UniProtKB-KW"/>
</dbReference>